<accession>A0ABW4EGH1</accession>
<dbReference type="InterPro" id="IPR011013">
    <property type="entry name" value="Gal_mutarotase_sf_dom"/>
</dbReference>
<comment type="similarity">
    <text evidence="3">Belongs to the OpgD/OpgG family.</text>
</comment>
<evidence type="ECO:0000259" key="6">
    <source>
        <dbReference type="Pfam" id="PF04349"/>
    </source>
</evidence>
<comment type="pathway">
    <text evidence="2">Glycan metabolism; osmoregulated periplasmic glucan (OPG) biosynthesis.</text>
</comment>
<protein>
    <submittedName>
        <fullName evidence="7">Glucan biosynthesis protein</fullName>
    </submittedName>
</protein>
<evidence type="ECO:0000256" key="1">
    <source>
        <dbReference type="ARBA" id="ARBA00004418"/>
    </source>
</evidence>
<dbReference type="Proteomes" id="UP001597186">
    <property type="component" value="Unassembled WGS sequence"/>
</dbReference>
<evidence type="ECO:0000256" key="4">
    <source>
        <dbReference type="ARBA" id="ARBA00022764"/>
    </source>
</evidence>
<keyword evidence="4" id="KW-0574">Periplasm</keyword>
<dbReference type="RefSeq" id="WP_379914602.1">
    <property type="nucleotide sequence ID" value="NZ_JBHUDD010000050.1"/>
</dbReference>
<keyword evidence="8" id="KW-1185">Reference proteome</keyword>
<feature type="domain" description="Glucan biosynthesis periplasmic MdoG C-terminal" evidence="6">
    <location>
        <begin position="30"/>
        <end position="495"/>
    </location>
</feature>
<dbReference type="InterPro" id="IPR014438">
    <property type="entry name" value="Glucan_biosyn_MdoG/MdoD"/>
</dbReference>
<dbReference type="Gene3D" id="2.70.98.10">
    <property type="match status" value="1"/>
</dbReference>
<reference evidence="8" key="1">
    <citation type="journal article" date="2019" name="Int. J. Syst. Evol. Microbiol.">
        <title>The Global Catalogue of Microorganisms (GCM) 10K type strain sequencing project: providing services to taxonomists for standard genome sequencing and annotation.</title>
        <authorList>
            <consortium name="The Broad Institute Genomics Platform"/>
            <consortium name="The Broad Institute Genome Sequencing Center for Infectious Disease"/>
            <person name="Wu L."/>
            <person name="Ma J."/>
        </authorList>
    </citation>
    <scope>NUCLEOTIDE SEQUENCE [LARGE SCALE GENOMIC DNA]</scope>
    <source>
        <strain evidence="8">CGMCC 1.12477</strain>
    </source>
</reference>
<evidence type="ECO:0000256" key="5">
    <source>
        <dbReference type="SAM" id="SignalP"/>
    </source>
</evidence>
<dbReference type="InterPro" id="IPR007444">
    <property type="entry name" value="Glucan_biosyn_MdoG_C"/>
</dbReference>
<comment type="subcellular location">
    <subcellularLocation>
        <location evidence="1">Periplasm</location>
    </subcellularLocation>
</comment>
<dbReference type="InterPro" id="IPR014718">
    <property type="entry name" value="GH-type_carb-bd"/>
</dbReference>
<evidence type="ECO:0000256" key="2">
    <source>
        <dbReference type="ARBA" id="ARBA00005001"/>
    </source>
</evidence>
<dbReference type="Gene3D" id="2.60.40.10">
    <property type="entry name" value="Immunoglobulins"/>
    <property type="match status" value="1"/>
</dbReference>
<feature type="chain" id="PRO_5047502126" evidence="5">
    <location>
        <begin position="23"/>
        <end position="503"/>
    </location>
</feature>
<proteinExistence type="inferred from homology"/>
<comment type="caution">
    <text evidence="7">The sequence shown here is derived from an EMBL/GenBank/DDBJ whole genome shotgun (WGS) entry which is preliminary data.</text>
</comment>
<evidence type="ECO:0000256" key="3">
    <source>
        <dbReference type="ARBA" id="ARBA00009284"/>
    </source>
</evidence>
<gene>
    <name evidence="7" type="ORF">ACFTOW_08315</name>
</gene>
<evidence type="ECO:0000313" key="8">
    <source>
        <dbReference type="Proteomes" id="UP001597186"/>
    </source>
</evidence>
<sequence>MRRRAFLAGATALASAPVLVSAADPVDAPDDLLELARDLAQRPYQPNAAPLPVPFAGLDYDAYRGIRPISGQAADLPVGQGYQADLLAPGLFFNDPVRIELADEAGGFREVPFSPALFSFEPRYFDAIPDTAPGAGFSGLRLRYPLNAPDVMDEVMVVQGASYFRAIGRAMAYGLSARAVALGTGGSSPEEFPRFTRLRLHAAQGDAIRMEGVIDSPSLAGHIDMTLRPGDDSRMDITVTVMPRRDIADIGVAPLTSMYLKGPMRAAVSDDFRPRVHDSDVLIIENGPGEHLWRPIANPAGLQTSAFVDDGPVSFGLYQTPRAYEDFQDTEARYHDRPSAVVRPHGDWGKGAVVLVEIPTDTEFMDNIVAFWRPETPLRAGSEHRFGYDLDWTLSAPGPGAGPRIVQSRSGREHDRPGTRRFVIDLDGVADDLTPDISASGAAEISGAALFPLPGDRGMRLTFLMAPQDSHPVELRVGLRDGAGAAAGPVWLHRWTRARDGGV</sequence>
<evidence type="ECO:0000313" key="7">
    <source>
        <dbReference type="EMBL" id="MFD1509402.1"/>
    </source>
</evidence>
<dbReference type="EMBL" id="JBHUDD010000050">
    <property type="protein sequence ID" value="MFD1509402.1"/>
    <property type="molecule type" value="Genomic_DNA"/>
</dbReference>
<dbReference type="PANTHER" id="PTHR30504:SF2">
    <property type="entry name" value="GLUCANS BIOSYNTHESIS PROTEIN G"/>
    <property type="match status" value="1"/>
</dbReference>
<dbReference type="PIRSF" id="PIRSF006281">
    <property type="entry name" value="MdoG"/>
    <property type="match status" value="1"/>
</dbReference>
<keyword evidence="5" id="KW-0732">Signal</keyword>
<organism evidence="7 8">
    <name type="scientific">Lacimonas salitolerans</name>
    <dbReference type="NCBI Taxonomy" id="1323750"/>
    <lineage>
        <taxon>Bacteria</taxon>
        <taxon>Pseudomonadati</taxon>
        <taxon>Pseudomonadota</taxon>
        <taxon>Alphaproteobacteria</taxon>
        <taxon>Rhodobacterales</taxon>
        <taxon>Paracoccaceae</taxon>
        <taxon>Lacimonas</taxon>
    </lineage>
</organism>
<name>A0ABW4EGH1_9RHOB</name>
<dbReference type="InterPro" id="IPR014756">
    <property type="entry name" value="Ig_E-set"/>
</dbReference>
<dbReference type="SUPFAM" id="SSF74650">
    <property type="entry name" value="Galactose mutarotase-like"/>
    <property type="match status" value="1"/>
</dbReference>
<feature type="signal peptide" evidence="5">
    <location>
        <begin position="1"/>
        <end position="22"/>
    </location>
</feature>
<dbReference type="SUPFAM" id="SSF81296">
    <property type="entry name" value="E set domains"/>
    <property type="match status" value="1"/>
</dbReference>
<dbReference type="Pfam" id="PF04349">
    <property type="entry name" value="MdoG"/>
    <property type="match status" value="1"/>
</dbReference>
<dbReference type="InterPro" id="IPR013783">
    <property type="entry name" value="Ig-like_fold"/>
</dbReference>
<dbReference type="PANTHER" id="PTHR30504">
    <property type="entry name" value="GLUCANS BIOSYNTHESIS PROTEIN"/>
    <property type="match status" value="1"/>
</dbReference>